<reference evidence="4 5" key="1">
    <citation type="submission" date="2020-10" db="EMBL/GenBank/DDBJ databases">
        <title>Streptomyces chromofuscus complate genome analysis.</title>
        <authorList>
            <person name="Anwar N."/>
        </authorList>
    </citation>
    <scope>NUCLEOTIDE SEQUENCE [LARGE SCALE GENOMIC DNA]</scope>
    <source>
        <strain evidence="4 5">DSM 40273</strain>
    </source>
</reference>
<accession>A0A7M2T627</accession>
<name>A0A7M2T627_STRCW</name>
<evidence type="ECO:0000313" key="5">
    <source>
        <dbReference type="Proteomes" id="UP000594008"/>
    </source>
</evidence>
<dbReference type="InterPro" id="IPR027038">
    <property type="entry name" value="RanGap"/>
</dbReference>
<protein>
    <submittedName>
        <fullName evidence="4">Ribonuclease inhibitor</fullName>
    </submittedName>
</protein>
<dbReference type="GO" id="GO:0031267">
    <property type="term" value="F:small GTPase binding"/>
    <property type="evidence" value="ECO:0007669"/>
    <property type="project" value="TreeGrafter"/>
</dbReference>
<dbReference type="Proteomes" id="UP000594008">
    <property type="component" value="Chromosome"/>
</dbReference>
<evidence type="ECO:0000256" key="1">
    <source>
        <dbReference type="ARBA" id="ARBA00022468"/>
    </source>
</evidence>
<dbReference type="AlphaFoldDB" id="A0A7M2T627"/>
<dbReference type="KEGG" id="schf:IPT68_31495"/>
<dbReference type="PANTHER" id="PTHR24113">
    <property type="entry name" value="RAN GTPASE-ACTIVATING PROTEIN 1"/>
    <property type="match status" value="1"/>
</dbReference>
<evidence type="ECO:0000256" key="2">
    <source>
        <dbReference type="ARBA" id="ARBA00022614"/>
    </source>
</evidence>
<dbReference type="PANTHER" id="PTHR24113:SF12">
    <property type="entry name" value="RAN GTPASE-ACTIVATING PROTEIN 1"/>
    <property type="match status" value="1"/>
</dbReference>
<dbReference type="GO" id="GO:0006913">
    <property type="term" value="P:nucleocytoplasmic transport"/>
    <property type="evidence" value="ECO:0007669"/>
    <property type="project" value="TreeGrafter"/>
</dbReference>
<evidence type="ECO:0000256" key="3">
    <source>
        <dbReference type="ARBA" id="ARBA00022737"/>
    </source>
</evidence>
<gene>
    <name evidence="4" type="ORF">IPT68_31495</name>
</gene>
<keyword evidence="3" id="KW-0677">Repeat</keyword>
<sequence length="418" mass="41475">MVTDDGVRAPGFAGVPHVVPRPVVELAPLLHWLRTGAPAEDRLDFTAGTALPDGRLDLCKQALGPHGALALAAALSEGPSSVRHLLLGTDALGDAGAAAAAGTGASGVETLYLGCNGITAGGACRIADRLRASPQVVTGVWLKRNPLGGGGGRAAAELLDSARSLRTLDLVQTGLDAAGAAELADALLTAAGDGREGARLRTAPDASGGTGAPGGGRRIERLFVGGNPLGAAGAEALAAVVAGGAVGELYVSAARLGDAGATVLADALERAPYGRLSRLSVASNGIGPRAAARLVTAATAAGVTLLDLGRVKAATVLGAADNQVDLAAADTVAQALAGAGHRLAHLVLTHTGMRSREAHRLLDTAPRAVTATRFVLGRGVAGSVKRRLDALSAHIPPPAVPADVAAVRSVHRTAPPAR</sequence>
<dbReference type="EMBL" id="CP063374">
    <property type="protein sequence ID" value="QOV44127.1"/>
    <property type="molecule type" value="Genomic_DNA"/>
</dbReference>
<dbReference type="Gene3D" id="3.80.10.10">
    <property type="entry name" value="Ribonuclease Inhibitor"/>
    <property type="match status" value="2"/>
</dbReference>
<dbReference type="GO" id="GO:0005096">
    <property type="term" value="F:GTPase activator activity"/>
    <property type="evidence" value="ECO:0007669"/>
    <property type="project" value="UniProtKB-KW"/>
</dbReference>
<dbReference type="InterPro" id="IPR032675">
    <property type="entry name" value="LRR_dom_sf"/>
</dbReference>
<proteinExistence type="predicted"/>
<evidence type="ECO:0000313" key="4">
    <source>
        <dbReference type="EMBL" id="QOV44127.1"/>
    </source>
</evidence>
<dbReference type="GO" id="GO:0005829">
    <property type="term" value="C:cytosol"/>
    <property type="evidence" value="ECO:0007669"/>
    <property type="project" value="TreeGrafter"/>
</dbReference>
<dbReference type="SMART" id="SM00368">
    <property type="entry name" value="LRR_RI"/>
    <property type="match status" value="5"/>
</dbReference>
<organism evidence="4 5">
    <name type="scientific">Streptomyces chromofuscus</name>
    <dbReference type="NCBI Taxonomy" id="42881"/>
    <lineage>
        <taxon>Bacteria</taxon>
        <taxon>Bacillati</taxon>
        <taxon>Actinomycetota</taxon>
        <taxon>Actinomycetes</taxon>
        <taxon>Kitasatosporales</taxon>
        <taxon>Streptomycetaceae</taxon>
        <taxon>Streptomyces</taxon>
    </lineage>
</organism>
<dbReference type="GO" id="GO:0048471">
    <property type="term" value="C:perinuclear region of cytoplasm"/>
    <property type="evidence" value="ECO:0007669"/>
    <property type="project" value="TreeGrafter"/>
</dbReference>
<dbReference type="SUPFAM" id="SSF52047">
    <property type="entry name" value="RNI-like"/>
    <property type="match status" value="1"/>
</dbReference>
<keyword evidence="1" id="KW-0343">GTPase activation</keyword>
<keyword evidence="2" id="KW-0433">Leucine-rich repeat</keyword>
<keyword evidence="5" id="KW-1185">Reference proteome</keyword>